<sequence>MCIIACQKREQKGDYLMYGHVYQANLRGTGLVLDQEKMDLLRGKTLSNVLVLGPGKTPRKTPILVLGTGKRKTPSTGSRPRKLKSLQISNQNSKKCTFQGSSANSTDGRSERRQR</sequence>
<dbReference type="Proteomes" id="UP000828390">
    <property type="component" value="Unassembled WGS sequence"/>
</dbReference>
<comment type="caution">
    <text evidence="2">The sequence shown here is derived from an EMBL/GenBank/DDBJ whole genome shotgun (WGS) entry which is preliminary data.</text>
</comment>
<evidence type="ECO:0000313" key="2">
    <source>
        <dbReference type="EMBL" id="KAH3702890.1"/>
    </source>
</evidence>
<proteinExistence type="predicted"/>
<protein>
    <submittedName>
        <fullName evidence="2">Uncharacterized protein</fullName>
    </submittedName>
</protein>
<evidence type="ECO:0000256" key="1">
    <source>
        <dbReference type="SAM" id="MobiDB-lite"/>
    </source>
</evidence>
<feature type="region of interest" description="Disordered" evidence="1">
    <location>
        <begin position="67"/>
        <end position="115"/>
    </location>
</feature>
<feature type="compositionally biased region" description="Polar residues" evidence="1">
    <location>
        <begin position="86"/>
        <end position="107"/>
    </location>
</feature>
<reference evidence="2" key="1">
    <citation type="journal article" date="2019" name="bioRxiv">
        <title>The Genome of the Zebra Mussel, Dreissena polymorpha: A Resource for Invasive Species Research.</title>
        <authorList>
            <person name="McCartney M.A."/>
            <person name="Auch B."/>
            <person name="Kono T."/>
            <person name="Mallez S."/>
            <person name="Zhang Y."/>
            <person name="Obille A."/>
            <person name="Becker A."/>
            <person name="Abrahante J.E."/>
            <person name="Garbe J."/>
            <person name="Badalamenti J.P."/>
            <person name="Herman A."/>
            <person name="Mangelson H."/>
            <person name="Liachko I."/>
            <person name="Sullivan S."/>
            <person name="Sone E.D."/>
            <person name="Koren S."/>
            <person name="Silverstein K.A.T."/>
            <person name="Beckman K.B."/>
            <person name="Gohl D.M."/>
        </authorList>
    </citation>
    <scope>NUCLEOTIDE SEQUENCE</scope>
    <source>
        <strain evidence="2">Duluth1</strain>
        <tissue evidence="2">Whole animal</tissue>
    </source>
</reference>
<accession>A0A9D3YQ64</accession>
<gene>
    <name evidence="2" type="ORF">DPMN_077917</name>
</gene>
<feature type="compositionally biased region" description="Basic residues" evidence="1">
    <location>
        <begin position="69"/>
        <end position="84"/>
    </location>
</feature>
<dbReference type="EMBL" id="JAIWYP010000015">
    <property type="protein sequence ID" value="KAH3702890.1"/>
    <property type="molecule type" value="Genomic_DNA"/>
</dbReference>
<name>A0A9D3YQ64_DREPO</name>
<organism evidence="2 3">
    <name type="scientific">Dreissena polymorpha</name>
    <name type="common">Zebra mussel</name>
    <name type="synonym">Mytilus polymorpha</name>
    <dbReference type="NCBI Taxonomy" id="45954"/>
    <lineage>
        <taxon>Eukaryota</taxon>
        <taxon>Metazoa</taxon>
        <taxon>Spiralia</taxon>
        <taxon>Lophotrochozoa</taxon>
        <taxon>Mollusca</taxon>
        <taxon>Bivalvia</taxon>
        <taxon>Autobranchia</taxon>
        <taxon>Heteroconchia</taxon>
        <taxon>Euheterodonta</taxon>
        <taxon>Imparidentia</taxon>
        <taxon>Neoheterodontei</taxon>
        <taxon>Myida</taxon>
        <taxon>Dreissenoidea</taxon>
        <taxon>Dreissenidae</taxon>
        <taxon>Dreissena</taxon>
    </lineage>
</organism>
<reference evidence="2" key="2">
    <citation type="submission" date="2020-11" db="EMBL/GenBank/DDBJ databases">
        <authorList>
            <person name="McCartney M.A."/>
            <person name="Auch B."/>
            <person name="Kono T."/>
            <person name="Mallez S."/>
            <person name="Becker A."/>
            <person name="Gohl D.M."/>
            <person name="Silverstein K.A.T."/>
            <person name="Koren S."/>
            <person name="Bechman K.B."/>
            <person name="Herman A."/>
            <person name="Abrahante J.E."/>
            <person name="Garbe J."/>
        </authorList>
    </citation>
    <scope>NUCLEOTIDE SEQUENCE</scope>
    <source>
        <strain evidence="2">Duluth1</strain>
        <tissue evidence="2">Whole animal</tissue>
    </source>
</reference>
<evidence type="ECO:0000313" key="3">
    <source>
        <dbReference type="Proteomes" id="UP000828390"/>
    </source>
</evidence>
<dbReference type="AlphaFoldDB" id="A0A9D3YQ64"/>
<keyword evidence="3" id="KW-1185">Reference proteome</keyword>